<dbReference type="Proteomes" id="UP000267027">
    <property type="component" value="Unassembled WGS sequence"/>
</dbReference>
<dbReference type="EMBL" id="UYYA01000082">
    <property type="protein sequence ID" value="VDM52290.1"/>
    <property type="molecule type" value="Genomic_DNA"/>
</dbReference>
<organism evidence="1 2">
    <name type="scientific">Angiostrongylus costaricensis</name>
    <name type="common">Nematode worm</name>
    <dbReference type="NCBI Taxonomy" id="334426"/>
    <lineage>
        <taxon>Eukaryota</taxon>
        <taxon>Metazoa</taxon>
        <taxon>Ecdysozoa</taxon>
        <taxon>Nematoda</taxon>
        <taxon>Chromadorea</taxon>
        <taxon>Rhabditida</taxon>
        <taxon>Rhabditina</taxon>
        <taxon>Rhabditomorpha</taxon>
        <taxon>Strongyloidea</taxon>
        <taxon>Metastrongylidae</taxon>
        <taxon>Angiostrongylus</taxon>
    </lineage>
</organism>
<evidence type="ECO:0000313" key="1">
    <source>
        <dbReference type="EMBL" id="VDM52290.1"/>
    </source>
</evidence>
<gene>
    <name evidence="1" type="ORF">ACOC_LOCUS705</name>
</gene>
<reference evidence="1 2" key="1">
    <citation type="submission" date="2018-11" db="EMBL/GenBank/DDBJ databases">
        <authorList>
            <consortium name="Pathogen Informatics"/>
        </authorList>
    </citation>
    <scope>NUCLEOTIDE SEQUENCE [LARGE SCALE GENOMIC DNA]</scope>
    <source>
        <strain evidence="1 2">Costa Rica</strain>
    </source>
</reference>
<dbReference type="STRING" id="334426.A0A3P7GU12"/>
<dbReference type="OrthoDB" id="5838314at2759"/>
<accession>A0A3P7GU12</accession>
<evidence type="ECO:0000313" key="2">
    <source>
        <dbReference type="Proteomes" id="UP000267027"/>
    </source>
</evidence>
<dbReference type="AlphaFoldDB" id="A0A3P7GU12"/>
<protein>
    <submittedName>
        <fullName evidence="1">Uncharacterized protein</fullName>
    </submittedName>
</protein>
<sequence length="185" mass="20490">MIVDKASNFVPLNANWDFKFVINGCDLLNRHELSSTQDRELQRYIDNNRHVLIYKDHELTSFSFKLPNSAVSSLMRFLPLGVNFTSDFPGLTGNSRMDDGTGLCYKAVSPSSPYGMLELDSGNSTMKRGGISKGSTILSPYGSLKSRKGVSWFDEERARSLSPVNNNPQVLKIASTSFTVSQPVV</sequence>
<name>A0A3P7GU12_ANGCS</name>
<keyword evidence="2" id="KW-1185">Reference proteome</keyword>
<proteinExistence type="predicted"/>